<dbReference type="InterPro" id="IPR041664">
    <property type="entry name" value="AAA_16"/>
</dbReference>
<proteinExistence type="predicted"/>
<dbReference type="AlphaFoldDB" id="A0A450YEJ2"/>
<dbReference type="Pfam" id="PF13191">
    <property type="entry name" value="AAA_16"/>
    <property type="match status" value="1"/>
</dbReference>
<evidence type="ECO:0000313" key="2">
    <source>
        <dbReference type="EMBL" id="VFK39893.1"/>
    </source>
</evidence>
<dbReference type="EMBL" id="CAADFS010000007">
    <property type="protein sequence ID" value="VFK39893.1"/>
    <property type="molecule type" value="Genomic_DNA"/>
</dbReference>
<evidence type="ECO:0000259" key="1">
    <source>
        <dbReference type="Pfam" id="PF13191"/>
    </source>
</evidence>
<reference evidence="2" key="1">
    <citation type="submission" date="2019-02" db="EMBL/GenBank/DDBJ databases">
        <authorList>
            <person name="Gruber-Vodicka R. H."/>
            <person name="Seah K. B. B."/>
        </authorList>
    </citation>
    <scope>NUCLEOTIDE SEQUENCE</scope>
    <source>
        <strain evidence="2">BECK_BZ123</strain>
    </source>
</reference>
<dbReference type="Gene3D" id="3.40.50.300">
    <property type="entry name" value="P-loop containing nucleotide triphosphate hydrolases"/>
    <property type="match status" value="1"/>
</dbReference>
<accession>A0A450YEJ2</accession>
<feature type="domain" description="Orc1-like AAA ATPase" evidence="1">
    <location>
        <begin position="36"/>
        <end position="144"/>
    </location>
</feature>
<protein>
    <submittedName>
        <fullName evidence="2">AAA-like domain-containing protein</fullName>
    </submittedName>
</protein>
<gene>
    <name evidence="2" type="ORF">BECKTC1821D_GA0114238_100731</name>
</gene>
<dbReference type="SUPFAM" id="SSF52540">
    <property type="entry name" value="P-loop containing nucleoside triphosphate hydrolases"/>
    <property type="match status" value="1"/>
</dbReference>
<name>A0A450YEJ2_9GAMM</name>
<organism evidence="2">
    <name type="scientific">Candidatus Kentrum sp. TC</name>
    <dbReference type="NCBI Taxonomy" id="2126339"/>
    <lineage>
        <taxon>Bacteria</taxon>
        <taxon>Pseudomonadati</taxon>
        <taxon>Pseudomonadota</taxon>
        <taxon>Gammaproteobacteria</taxon>
        <taxon>Candidatus Kentrum</taxon>
    </lineage>
</organism>
<dbReference type="InterPro" id="IPR027417">
    <property type="entry name" value="P-loop_NTPase"/>
</dbReference>
<sequence length="518" mass="58267">MPRRFNTAGPCLVEDHYMLPPETRAPQIRELIEGKHYFIVHAPRQVGKTTLIRNLSRTLTAEGKYAALTVSLESFLEGEPETVMPQILQAIAWESEYFLPAECQPPDAAKFTGNPLAAFQGYLSAWCAAIDRPLVLFLDEADSIPGPVLLSVLRQLRNGYTARPRPFPHSVALIGLKDVRDYKIKIRPDAETLGTASPFNIKVRSLTMSNFTAEEVARLLRQHTEETGQPFTPEAVEEICRQSGGQPWLVNALAAQLTTDYDALVKDRTVSIRRSHVLAAREILVERRDTHLDSLVHYCIHEPRIRRVIQPILTGEAVTGDQTYDDDFAFTRDLGLVTAENGPRRIANPIYAEIISRVLIHVIQTSIPEDPAGFVDMDGNLDMAKLIEGFLEFWRENGEPLLKGLRYQEAAPHLVFMGYLQRIVDGGRVDREYALGTRRADLVVRFGKTQKEVVELKLAHAPKALERGVRQVSEYAKRLGLERGYLILFDRDAKTPWEERGTVEETEADGVTVVVVRA</sequence>